<sequence length="54" mass="6170">MDFIIFLKAIGNLVFAVILFLAIFITAGFSVVLNLLKQFGHAQLSRRNISFRRK</sequence>
<keyword evidence="1" id="KW-0812">Transmembrane</keyword>
<dbReference type="RefSeq" id="WP_233797836.1">
    <property type="nucleotide sequence ID" value="NZ_CP098805.1"/>
</dbReference>
<keyword evidence="4" id="KW-1185">Reference proteome</keyword>
<accession>A0A9X1TT41</accession>
<proteinExistence type="predicted"/>
<dbReference type="Proteomes" id="UP001139411">
    <property type="component" value="Unassembled WGS sequence"/>
</dbReference>
<dbReference type="Proteomes" id="UP001055420">
    <property type="component" value="Chromosome"/>
</dbReference>
<keyword evidence="1" id="KW-1133">Transmembrane helix</keyword>
<gene>
    <name evidence="2" type="ORF">L0661_06580</name>
    <name evidence="3" type="ORF">NFI80_03455</name>
</gene>
<feature type="transmembrane region" description="Helical" evidence="1">
    <location>
        <begin position="12"/>
        <end position="36"/>
    </location>
</feature>
<protein>
    <submittedName>
        <fullName evidence="2">Uncharacterized protein</fullName>
    </submittedName>
</protein>
<keyword evidence="1" id="KW-0472">Membrane</keyword>
<dbReference type="EMBL" id="CP098805">
    <property type="protein sequence ID" value="USJ31797.1"/>
    <property type="molecule type" value="Genomic_DNA"/>
</dbReference>
<evidence type="ECO:0000313" key="3">
    <source>
        <dbReference type="EMBL" id="USJ31797.1"/>
    </source>
</evidence>
<reference evidence="2" key="1">
    <citation type="submission" date="2022-01" db="EMBL/GenBank/DDBJ databases">
        <title>Novel species in genus Dyadobacter.</title>
        <authorList>
            <person name="Ma C."/>
        </authorList>
    </citation>
    <scope>NUCLEOTIDE SEQUENCE</scope>
    <source>
        <strain evidence="3">CY22</strain>
        <strain evidence="2">CY357</strain>
    </source>
</reference>
<evidence type="ECO:0000313" key="5">
    <source>
        <dbReference type="Proteomes" id="UP001139411"/>
    </source>
</evidence>
<dbReference type="AlphaFoldDB" id="A0A9X1TT41"/>
<evidence type="ECO:0000313" key="4">
    <source>
        <dbReference type="Proteomes" id="UP001055420"/>
    </source>
</evidence>
<evidence type="ECO:0000313" key="2">
    <source>
        <dbReference type="EMBL" id="MCF2497963.1"/>
    </source>
</evidence>
<evidence type="ECO:0000256" key="1">
    <source>
        <dbReference type="SAM" id="Phobius"/>
    </source>
</evidence>
<name>A0A9X1TT41_9BACT</name>
<organism evidence="2 5">
    <name type="scientific">Dyadobacter chenhuakuii</name>
    <dbReference type="NCBI Taxonomy" id="2909339"/>
    <lineage>
        <taxon>Bacteria</taxon>
        <taxon>Pseudomonadati</taxon>
        <taxon>Bacteroidota</taxon>
        <taxon>Cytophagia</taxon>
        <taxon>Cytophagales</taxon>
        <taxon>Spirosomataceae</taxon>
        <taxon>Dyadobacter</taxon>
    </lineage>
</organism>
<dbReference type="EMBL" id="JAKFFV010000004">
    <property type="protein sequence ID" value="MCF2497963.1"/>
    <property type="molecule type" value="Genomic_DNA"/>
</dbReference>